<evidence type="ECO:0000313" key="1">
    <source>
        <dbReference type="EMBL" id="KAA6314611.1"/>
    </source>
</evidence>
<evidence type="ECO:0000313" key="2">
    <source>
        <dbReference type="Proteomes" id="UP000324800"/>
    </source>
</evidence>
<proteinExistence type="predicted"/>
<dbReference type="Proteomes" id="UP000324800">
    <property type="component" value="Unassembled WGS sequence"/>
</dbReference>
<accession>A0A5J4Q0I2</accession>
<protein>
    <submittedName>
        <fullName evidence="1">Uncharacterized protein</fullName>
    </submittedName>
</protein>
<organism evidence="1 2">
    <name type="scientific">Streblomastix strix</name>
    <dbReference type="NCBI Taxonomy" id="222440"/>
    <lineage>
        <taxon>Eukaryota</taxon>
        <taxon>Metamonada</taxon>
        <taxon>Preaxostyla</taxon>
        <taxon>Oxymonadida</taxon>
        <taxon>Streblomastigidae</taxon>
        <taxon>Streblomastix</taxon>
    </lineage>
</organism>
<gene>
    <name evidence="1" type="ORF">EZS28_055553</name>
</gene>
<dbReference type="AlphaFoldDB" id="A0A5J4Q0I2"/>
<name>A0A5J4Q0I2_9EUKA</name>
<reference evidence="1 2" key="1">
    <citation type="submission" date="2019-03" db="EMBL/GenBank/DDBJ databases">
        <title>Single cell metagenomics reveals metabolic interactions within the superorganism composed of flagellate Streblomastix strix and complex community of Bacteroidetes bacteria on its surface.</title>
        <authorList>
            <person name="Treitli S.C."/>
            <person name="Kolisko M."/>
            <person name="Husnik F."/>
            <person name="Keeling P."/>
            <person name="Hampl V."/>
        </authorList>
    </citation>
    <scope>NUCLEOTIDE SEQUENCE [LARGE SCALE GENOMIC DNA]</scope>
    <source>
        <strain evidence="1">ST1C</strain>
    </source>
</reference>
<comment type="caution">
    <text evidence="1">The sequence shown here is derived from an EMBL/GenBank/DDBJ whole genome shotgun (WGS) entry which is preliminary data.</text>
</comment>
<sequence>MRRDGVGLDPRDLYDDQMDIEVVNQMTFVLNNENLQGLQLVNSNCRVLYFASKTDVKVIKTELIVFISTNVMSIRVNPQLKMNQELLFDGNAGYE</sequence>
<dbReference type="EMBL" id="SNRW01047781">
    <property type="protein sequence ID" value="KAA6314611.1"/>
    <property type="molecule type" value="Genomic_DNA"/>
</dbReference>